<evidence type="ECO:0000313" key="8">
    <source>
        <dbReference type="Proteomes" id="UP000002748"/>
    </source>
</evidence>
<dbReference type="VEuPathDB" id="FungiDB:A1Q1_08180"/>
<dbReference type="InterPro" id="IPR036322">
    <property type="entry name" value="WD40_repeat_dom_sf"/>
</dbReference>
<dbReference type="OrthoDB" id="2288928at2759"/>
<dbReference type="GeneID" id="25991692"/>
<comment type="similarity">
    <text evidence="1">Belongs to the WD repeat WDR55 family.</text>
</comment>
<evidence type="ECO:0000256" key="5">
    <source>
        <dbReference type="ARBA" id="ARBA00039514"/>
    </source>
</evidence>
<gene>
    <name evidence="7" type="ORF">A1Q1_08180</name>
</gene>
<dbReference type="KEGG" id="tasa:A1Q1_08180"/>
<dbReference type="InterPro" id="IPR050505">
    <property type="entry name" value="WDR55/POC1"/>
</dbReference>
<proteinExistence type="inferred from homology"/>
<dbReference type="InterPro" id="IPR015943">
    <property type="entry name" value="WD40/YVTN_repeat-like_dom_sf"/>
</dbReference>
<evidence type="ECO:0000256" key="3">
    <source>
        <dbReference type="ARBA" id="ARBA00022737"/>
    </source>
</evidence>
<dbReference type="AlphaFoldDB" id="J5R4C2"/>
<protein>
    <recommendedName>
        <fullName evidence="4">WD repeat-containing protein JIP5</fullName>
    </recommendedName>
    <alternativeName>
        <fullName evidence="5">WD repeat-containing protein jip5</fullName>
    </alternativeName>
</protein>
<reference evidence="7 8" key="1">
    <citation type="journal article" date="2012" name="Eukaryot. Cell">
        <title>Draft genome sequence of CBS 2479, the standard type strain of Trichosporon asahii.</title>
        <authorList>
            <person name="Yang R.Y."/>
            <person name="Li H.T."/>
            <person name="Zhu H."/>
            <person name="Zhou G.P."/>
            <person name="Wang M."/>
            <person name="Wang L."/>
        </authorList>
    </citation>
    <scope>NUCLEOTIDE SEQUENCE [LARGE SCALE GENOMIC DNA]</scope>
    <source>
        <strain evidence="8">ATCC 90039 / CBS 2479 / JCM 2466 / KCTC 7840 / NCYC 2677 / UAMH 7654</strain>
    </source>
</reference>
<evidence type="ECO:0000313" key="7">
    <source>
        <dbReference type="EMBL" id="EJT50628.1"/>
    </source>
</evidence>
<organism evidence="7 8">
    <name type="scientific">Trichosporon asahii var. asahii (strain ATCC 90039 / CBS 2479 / JCM 2466 / KCTC 7840 / NBRC 103889/ NCYC 2677 / UAMH 7654)</name>
    <name type="common">Yeast</name>
    <dbReference type="NCBI Taxonomy" id="1186058"/>
    <lineage>
        <taxon>Eukaryota</taxon>
        <taxon>Fungi</taxon>
        <taxon>Dikarya</taxon>
        <taxon>Basidiomycota</taxon>
        <taxon>Agaricomycotina</taxon>
        <taxon>Tremellomycetes</taxon>
        <taxon>Trichosporonales</taxon>
        <taxon>Trichosporonaceae</taxon>
        <taxon>Trichosporon</taxon>
    </lineage>
</organism>
<dbReference type="RefSeq" id="XP_014181802.1">
    <property type="nucleotide sequence ID" value="XM_014326327.1"/>
</dbReference>
<feature type="region of interest" description="Disordered" evidence="6">
    <location>
        <begin position="467"/>
        <end position="501"/>
    </location>
</feature>
<accession>J5R4C2</accession>
<dbReference type="SUPFAM" id="SSF50978">
    <property type="entry name" value="WD40 repeat-like"/>
    <property type="match status" value="1"/>
</dbReference>
<dbReference type="InterPro" id="IPR001680">
    <property type="entry name" value="WD40_rpt"/>
</dbReference>
<dbReference type="HOGENOM" id="CLU_544207_0_0_1"/>
<dbReference type="SMART" id="SM00320">
    <property type="entry name" value="WD40"/>
    <property type="match status" value="4"/>
</dbReference>
<name>J5R4C2_TRIAS</name>
<dbReference type="PANTHER" id="PTHR44019">
    <property type="entry name" value="WD REPEAT-CONTAINING PROTEIN 55"/>
    <property type="match status" value="1"/>
</dbReference>
<sequence length="501" mass="55673">MPDIKLRNQPFDLVFHPSEPVVYGSLLTGEVKAWKYDDVTGETTKLWSVRPTKKTARALAVEEDGKAMWMGGKSGVLCGERNVEVEGSMGLISNEEGTRFNCSPRCSRPMGGTHAWSCVQQKGRKVQDVRSDRKGKEDRRAGGRGKRDGDRQWAVGWAAGVGRGAVHLRPFAVPRCCVRSIGVSCDPAFVHALITCVLRTCVRLRRGTKGRGGEQRLRPAPHPHTPLGLGWIQSALWDRVHRVWPGKRPSDWHDPVARGFDTDPADLTGFLVLTFSRMDATMGTVLREHEQAHDSPVNRIICVNESLTASGDDEGVIKFWDPRSPECVREYRQHFDYISGFSYFDDKRQLVTTSGDGFLSVIDIRSKKKEPLHMSDDQEDELLSICQIKGGQRFVVGSGLGTVSVWDRKMGFGDSVDRIVGHPASVDAVVALTDDIIATGSEDGMVRVIQIQPNSFRKLRLAFTSADMHDAPRQKKNKKNPMGDFGRSARNDDNAGFFDDL</sequence>
<evidence type="ECO:0000256" key="6">
    <source>
        <dbReference type="SAM" id="MobiDB-lite"/>
    </source>
</evidence>
<dbReference type="PANTHER" id="PTHR44019:SF20">
    <property type="entry name" value="WD REPEAT-CONTAINING PROTEIN 55"/>
    <property type="match status" value="1"/>
</dbReference>
<keyword evidence="2" id="KW-0853">WD repeat</keyword>
<comment type="caution">
    <text evidence="7">The sequence shown here is derived from an EMBL/GenBank/DDBJ whole genome shotgun (WGS) entry which is preliminary data.</text>
</comment>
<dbReference type="Proteomes" id="UP000002748">
    <property type="component" value="Unassembled WGS sequence"/>
</dbReference>
<evidence type="ECO:0000256" key="2">
    <source>
        <dbReference type="ARBA" id="ARBA00022574"/>
    </source>
</evidence>
<dbReference type="Gene3D" id="2.130.10.10">
    <property type="entry name" value="YVTN repeat-like/Quinoprotein amine dehydrogenase"/>
    <property type="match status" value="1"/>
</dbReference>
<evidence type="ECO:0000256" key="4">
    <source>
        <dbReference type="ARBA" id="ARBA00039238"/>
    </source>
</evidence>
<dbReference type="EMBL" id="ALBS01000096">
    <property type="protein sequence ID" value="EJT50628.1"/>
    <property type="molecule type" value="Genomic_DNA"/>
</dbReference>
<evidence type="ECO:0000256" key="1">
    <source>
        <dbReference type="ARBA" id="ARBA00007625"/>
    </source>
</evidence>
<feature type="region of interest" description="Disordered" evidence="6">
    <location>
        <begin position="126"/>
        <end position="150"/>
    </location>
</feature>
<dbReference type="Pfam" id="PF00400">
    <property type="entry name" value="WD40"/>
    <property type="match status" value="2"/>
</dbReference>
<keyword evidence="3" id="KW-0677">Repeat</keyword>